<dbReference type="EMBL" id="CDMZ01001092">
    <property type="protein sequence ID" value="CEM27058.1"/>
    <property type="molecule type" value="Genomic_DNA"/>
</dbReference>
<gene>
    <name evidence="2" type="ORF">Cvel_4520</name>
</gene>
<feature type="compositionally biased region" description="Basic and acidic residues" evidence="1">
    <location>
        <begin position="39"/>
        <end position="50"/>
    </location>
</feature>
<organism evidence="2">
    <name type="scientific">Chromera velia CCMP2878</name>
    <dbReference type="NCBI Taxonomy" id="1169474"/>
    <lineage>
        <taxon>Eukaryota</taxon>
        <taxon>Sar</taxon>
        <taxon>Alveolata</taxon>
        <taxon>Colpodellida</taxon>
        <taxon>Chromeraceae</taxon>
        <taxon>Chromera</taxon>
    </lineage>
</organism>
<feature type="compositionally biased region" description="Polar residues" evidence="1">
    <location>
        <begin position="28"/>
        <end position="38"/>
    </location>
</feature>
<accession>A0A0G4GCQ8</accession>
<reference evidence="2" key="1">
    <citation type="submission" date="2014-11" db="EMBL/GenBank/DDBJ databases">
        <authorList>
            <person name="Otto D Thomas"/>
            <person name="Naeem Raeece"/>
        </authorList>
    </citation>
    <scope>NUCLEOTIDE SEQUENCE</scope>
</reference>
<proteinExistence type="predicted"/>
<dbReference type="VEuPathDB" id="CryptoDB:Cvel_4520"/>
<feature type="region of interest" description="Disordered" evidence="1">
    <location>
        <begin position="1"/>
        <end position="73"/>
    </location>
</feature>
<feature type="compositionally biased region" description="Polar residues" evidence="1">
    <location>
        <begin position="53"/>
        <end position="68"/>
    </location>
</feature>
<protein>
    <submittedName>
        <fullName evidence="2">Uncharacterized protein</fullName>
    </submittedName>
</protein>
<evidence type="ECO:0000256" key="1">
    <source>
        <dbReference type="SAM" id="MobiDB-lite"/>
    </source>
</evidence>
<sequence>MISLSTYDANDEVYRGVAAPPSPFPPSLTKTLETSVESPSKDGGKDKDLRSPTLRTVESLSDSRSTSVPDWESFSDLYSPPEEPEYENFVFNRTTIFFTDSPAGVANRLATCLHMPKRGWEVHTCPATFKIRAVCNTSPESVMVEVLFFRSSFEGTKATAMEVRRLEGDALAFSRVFCGLKEQVRKSGVLLGSQGKGKGGRVDERSAGCVAVCSGVGGVDSWDDLIAPPSLDSLSPPIPAL</sequence>
<dbReference type="AlphaFoldDB" id="A0A0G4GCQ8"/>
<evidence type="ECO:0000313" key="2">
    <source>
        <dbReference type="EMBL" id="CEM27058.1"/>
    </source>
</evidence>
<name>A0A0G4GCQ8_9ALVE</name>